<accession>H2BV86</accession>
<sequence length="107" mass="12704">MSSSIKRVELTSRAIKDLKKVKSFNLDLYGIVRAQEIIDTIFELLETLENPDYNFTEIGELDKDFDHLKYSYRKLTQHHCKITYRKGKTKIYVVRIFDTSQDPKKNK</sequence>
<proteinExistence type="predicted"/>
<dbReference type="RefSeq" id="WP_006988073.1">
    <property type="nucleotide sequence ID" value="NZ_JH594606.1"/>
</dbReference>
<dbReference type="EMBL" id="JH594606">
    <property type="protein sequence ID" value="EHQ01751.1"/>
    <property type="molecule type" value="Genomic_DNA"/>
</dbReference>
<evidence type="ECO:0000256" key="1">
    <source>
        <dbReference type="ARBA" id="ARBA00022649"/>
    </source>
</evidence>
<organism evidence="2 3">
    <name type="scientific">Gillisia limnaea (strain DSM 15749 / LMG 21470 / R-8282)</name>
    <dbReference type="NCBI Taxonomy" id="865937"/>
    <lineage>
        <taxon>Bacteria</taxon>
        <taxon>Pseudomonadati</taxon>
        <taxon>Bacteroidota</taxon>
        <taxon>Flavobacteriia</taxon>
        <taxon>Flavobacteriales</taxon>
        <taxon>Flavobacteriaceae</taxon>
        <taxon>Gillisia</taxon>
    </lineage>
</organism>
<dbReference type="eggNOG" id="COG3668">
    <property type="taxonomic scope" value="Bacteria"/>
</dbReference>
<dbReference type="InterPro" id="IPR035093">
    <property type="entry name" value="RelE/ParE_toxin_dom_sf"/>
</dbReference>
<gene>
    <name evidence="2" type="ORF">Gilli_1075</name>
</gene>
<dbReference type="Proteomes" id="UP000003844">
    <property type="component" value="Unassembled WGS sequence"/>
</dbReference>
<dbReference type="STRING" id="865937.Gilli_1075"/>
<reference evidence="3" key="1">
    <citation type="journal article" date="2012" name="Stand. Genomic Sci.">
        <title>Genome sequence of the Antarctic rhodopsins-containing flavobacterium Gillisia limnaea type strain (R-8282(T)).</title>
        <authorList>
            <person name="Riedel T."/>
            <person name="Held B."/>
            <person name="Nolan M."/>
            <person name="Lucas S."/>
            <person name="Lapidus A."/>
            <person name="Tice H."/>
            <person name="Del Rio T.G."/>
            <person name="Cheng J.F."/>
            <person name="Han C."/>
            <person name="Tapia R."/>
            <person name="Goodwin L.A."/>
            <person name="Pitluck S."/>
            <person name="Liolios K."/>
            <person name="Mavromatis K."/>
            <person name="Pagani I."/>
            <person name="Ivanova N."/>
            <person name="Mikhailova N."/>
            <person name="Pati A."/>
            <person name="Chen A."/>
            <person name="Palaniappan K."/>
            <person name="Land M."/>
            <person name="Rohde M."/>
            <person name="Tindall B.J."/>
            <person name="Detter J.C."/>
            <person name="Goker M."/>
            <person name="Bristow J."/>
            <person name="Eisen J.A."/>
            <person name="Markowitz V."/>
            <person name="Hugenholtz P."/>
            <person name="Kyrpides N.C."/>
            <person name="Klenk H.P."/>
            <person name="Woyke T."/>
        </authorList>
    </citation>
    <scope>NUCLEOTIDE SEQUENCE [LARGE SCALE GENOMIC DNA]</scope>
    <source>
        <strain evidence="3">DSM 15749 / LMG 21470 / R-8282</strain>
    </source>
</reference>
<dbReference type="HOGENOM" id="CLU_2206283_0_0_10"/>
<dbReference type="Gene3D" id="3.30.2310.20">
    <property type="entry name" value="RelE-like"/>
    <property type="match status" value="1"/>
</dbReference>
<protein>
    <submittedName>
        <fullName evidence="2">Plasmid stabilization system</fullName>
    </submittedName>
</protein>
<dbReference type="OrthoDB" id="981785at2"/>
<dbReference type="Pfam" id="PF05016">
    <property type="entry name" value="ParE_toxin"/>
    <property type="match status" value="1"/>
</dbReference>
<evidence type="ECO:0000313" key="2">
    <source>
        <dbReference type="EMBL" id="EHQ01751.1"/>
    </source>
</evidence>
<dbReference type="AlphaFoldDB" id="H2BV86"/>
<keyword evidence="3" id="KW-1185">Reference proteome</keyword>
<keyword evidence="1" id="KW-1277">Toxin-antitoxin system</keyword>
<dbReference type="InterPro" id="IPR007712">
    <property type="entry name" value="RelE/ParE_toxin"/>
</dbReference>
<name>H2BV86_GILLR</name>
<evidence type="ECO:0000313" key="3">
    <source>
        <dbReference type="Proteomes" id="UP000003844"/>
    </source>
</evidence>